<dbReference type="InterPro" id="IPR012336">
    <property type="entry name" value="Thioredoxin-like_fold"/>
</dbReference>
<gene>
    <name evidence="2" type="ORF">ASZ90_006571</name>
</gene>
<dbReference type="Pfam" id="PF13192">
    <property type="entry name" value="Thioredoxin_3"/>
    <property type="match status" value="1"/>
</dbReference>
<accession>A0A0W8FTL4</accession>
<dbReference type="PANTHER" id="PTHR36450:SF1">
    <property type="entry name" value="THIOREDOXIN"/>
    <property type="match status" value="1"/>
</dbReference>
<dbReference type="NCBIfam" id="TIGR00412">
    <property type="entry name" value="redox_disulf_2"/>
    <property type="match status" value="1"/>
</dbReference>
<organism evidence="2">
    <name type="scientific">hydrocarbon metagenome</name>
    <dbReference type="NCBI Taxonomy" id="938273"/>
    <lineage>
        <taxon>unclassified sequences</taxon>
        <taxon>metagenomes</taxon>
        <taxon>ecological metagenomes</taxon>
    </lineage>
</organism>
<dbReference type="InterPro" id="IPR005243">
    <property type="entry name" value="THIRX-like_proc"/>
</dbReference>
<dbReference type="AlphaFoldDB" id="A0A0W8FTL4"/>
<comment type="caution">
    <text evidence="2">The sequence shown here is derived from an EMBL/GenBank/DDBJ whole genome shotgun (WGS) entry which is preliminary data.</text>
</comment>
<dbReference type="SUPFAM" id="SSF52833">
    <property type="entry name" value="Thioredoxin-like"/>
    <property type="match status" value="1"/>
</dbReference>
<dbReference type="Gene3D" id="3.40.30.10">
    <property type="entry name" value="Glutaredoxin"/>
    <property type="match status" value="1"/>
</dbReference>
<dbReference type="PANTHER" id="PTHR36450">
    <property type="entry name" value="THIOREDOXIN"/>
    <property type="match status" value="1"/>
</dbReference>
<dbReference type="PIRSF" id="PIRSF037031">
    <property type="entry name" value="Redox_disulphide_2"/>
    <property type="match status" value="1"/>
</dbReference>
<protein>
    <submittedName>
        <fullName evidence="2">Redox-active disulfide protein 2</fullName>
    </submittedName>
</protein>
<feature type="domain" description="Thioredoxin-like fold" evidence="1">
    <location>
        <begin position="1"/>
        <end position="76"/>
    </location>
</feature>
<dbReference type="EMBL" id="LNQE01000894">
    <property type="protein sequence ID" value="KUG23635.1"/>
    <property type="molecule type" value="Genomic_DNA"/>
</dbReference>
<evidence type="ECO:0000313" key="2">
    <source>
        <dbReference type="EMBL" id="KUG23635.1"/>
    </source>
</evidence>
<reference evidence="2" key="1">
    <citation type="journal article" date="2015" name="Proc. Natl. Acad. Sci. U.S.A.">
        <title>Networks of energetic and metabolic interactions define dynamics in microbial communities.</title>
        <authorList>
            <person name="Embree M."/>
            <person name="Liu J.K."/>
            <person name="Al-Bassam M.M."/>
            <person name="Zengler K."/>
        </authorList>
    </citation>
    <scope>NUCLEOTIDE SEQUENCE</scope>
</reference>
<proteinExistence type="predicted"/>
<name>A0A0W8FTL4_9ZZZZ</name>
<dbReference type="InterPro" id="IPR036249">
    <property type="entry name" value="Thioredoxin-like_sf"/>
</dbReference>
<sequence length="78" mass="8587">MKIEILGVGCAKCHKLEELVREIVTKEGINADISKVEDFKKIMNYGVMTTPALVIDGEVKAAGKIPSEDQIKGWLKSK</sequence>
<evidence type="ECO:0000259" key="1">
    <source>
        <dbReference type="Pfam" id="PF13192"/>
    </source>
</evidence>